<protein>
    <recommendedName>
        <fullName evidence="2">F-box domain-containing protein</fullName>
    </recommendedName>
</protein>
<dbReference type="AlphaFoldDB" id="A0A7S4BR19"/>
<dbReference type="InterPro" id="IPR011042">
    <property type="entry name" value="6-blade_b-propeller_TolB-like"/>
</dbReference>
<dbReference type="PANTHER" id="PTHR24104:SF25">
    <property type="entry name" value="PROTEIN LIN-41"/>
    <property type="match status" value="1"/>
</dbReference>
<dbReference type="InterPro" id="IPR050952">
    <property type="entry name" value="TRIM-NHL_E3_ligases"/>
</dbReference>
<proteinExistence type="predicted"/>
<gene>
    <name evidence="1" type="ORF">PCAR00345_LOCUS26325</name>
</gene>
<organism evidence="1">
    <name type="scientific">Chrysotila carterae</name>
    <name type="common">Marine alga</name>
    <name type="synonym">Syracosphaera carterae</name>
    <dbReference type="NCBI Taxonomy" id="13221"/>
    <lineage>
        <taxon>Eukaryota</taxon>
        <taxon>Haptista</taxon>
        <taxon>Haptophyta</taxon>
        <taxon>Prymnesiophyceae</taxon>
        <taxon>Isochrysidales</taxon>
        <taxon>Isochrysidaceae</taxon>
        <taxon>Chrysotila</taxon>
    </lineage>
</organism>
<dbReference type="PANTHER" id="PTHR24104">
    <property type="entry name" value="E3 UBIQUITIN-PROTEIN LIGASE NHLRC1-RELATED"/>
    <property type="match status" value="1"/>
</dbReference>
<dbReference type="CDD" id="cd05819">
    <property type="entry name" value="NHL"/>
    <property type="match status" value="1"/>
</dbReference>
<evidence type="ECO:0000313" key="1">
    <source>
        <dbReference type="EMBL" id="CAE0773713.1"/>
    </source>
</evidence>
<sequence>MRLRLWHFRHRSLSSSSLPSAALAAAAAADCGVWAESSAPTPALTDELLEEERWVCVRARPQLCASTAPEALTARVLLSADLLRAIFWHLGLCGALAAAATCRVWRQTAEEFRDMIKVLELVSTIHASPEQHYFPSHAQSESQEEAQPQLGPFSWTCNFLMGQCLDDSQEHMFIVDSSNQVVKKVRLSDGAVSRSVHFLLSSDAFAGCGSLRYPQGLAIYEAQVFVADLLNARIVVFDTDFRFIRTFRLQPTSSGMSASPYGLAVHDHVLYIADCSGSRVLKYRPSGEYLGILGSDAQFRHPRGLALGTLAGGHSSPLTSQRSSTDSDAGCSVLFVSEQCRVQVVSLSGDLLQVLSIPAARSLWGLSIHAGRVLVADQNRRSLHVLRARYTTDAAHYLRTR</sequence>
<name>A0A7S4BR19_CHRCT</name>
<evidence type="ECO:0008006" key="2">
    <source>
        <dbReference type="Google" id="ProtNLM"/>
    </source>
</evidence>
<dbReference type="SUPFAM" id="SSF63825">
    <property type="entry name" value="YWTD domain"/>
    <property type="match status" value="1"/>
</dbReference>
<dbReference type="EMBL" id="HBIZ01041225">
    <property type="protein sequence ID" value="CAE0773713.1"/>
    <property type="molecule type" value="Transcribed_RNA"/>
</dbReference>
<accession>A0A7S4BR19</accession>
<dbReference type="GO" id="GO:0008270">
    <property type="term" value="F:zinc ion binding"/>
    <property type="evidence" value="ECO:0007669"/>
    <property type="project" value="UniProtKB-KW"/>
</dbReference>
<dbReference type="Gene3D" id="2.120.10.30">
    <property type="entry name" value="TolB, C-terminal domain"/>
    <property type="match status" value="1"/>
</dbReference>
<reference evidence="1" key="1">
    <citation type="submission" date="2021-01" db="EMBL/GenBank/DDBJ databases">
        <authorList>
            <person name="Corre E."/>
            <person name="Pelletier E."/>
            <person name="Niang G."/>
            <person name="Scheremetjew M."/>
            <person name="Finn R."/>
            <person name="Kale V."/>
            <person name="Holt S."/>
            <person name="Cochrane G."/>
            <person name="Meng A."/>
            <person name="Brown T."/>
            <person name="Cohen L."/>
        </authorList>
    </citation>
    <scope>NUCLEOTIDE SEQUENCE</scope>
    <source>
        <strain evidence="1">CCMP645</strain>
    </source>
</reference>